<proteinExistence type="inferred from homology"/>
<evidence type="ECO:0000259" key="9">
    <source>
        <dbReference type="Pfam" id="PF02108"/>
    </source>
</evidence>
<dbReference type="Pfam" id="PF02108">
    <property type="entry name" value="FliH"/>
    <property type="match status" value="1"/>
</dbReference>
<keyword evidence="4" id="KW-0813">Transport</keyword>
<dbReference type="SUPFAM" id="SSF160527">
    <property type="entry name" value="V-type ATPase subunit E-like"/>
    <property type="match status" value="1"/>
</dbReference>
<name>A0A089WLA7_9PSED</name>
<evidence type="ECO:0000256" key="8">
    <source>
        <dbReference type="SAM" id="MobiDB-lite"/>
    </source>
</evidence>
<dbReference type="GO" id="GO:0015031">
    <property type="term" value="P:protein transport"/>
    <property type="evidence" value="ECO:0007669"/>
    <property type="project" value="UniProtKB-KW"/>
</dbReference>
<dbReference type="InterPro" id="IPR018035">
    <property type="entry name" value="Flagellar_FliH/T3SS_HrpE"/>
</dbReference>
<feature type="region of interest" description="Disordered" evidence="8">
    <location>
        <begin position="23"/>
        <end position="42"/>
    </location>
</feature>
<dbReference type="PANTHER" id="PTHR34982">
    <property type="entry name" value="YOP PROTEINS TRANSLOCATION PROTEIN L"/>
    <property type="match status" value="1"/>
</dbReference>
<sequence length="259" mass="28801">MSSTEHPSDLIRARDLEGVDVWALPSFDPAPPPAAEVPEQPQPVEDEIEEVPIDEVQPLTLEDLEAIRQEAYNEGFATGEREGFHSTQLKVRQEAEVALSAKLASLEQVMQHLLEPIAEQDTQIERGMVHLVSHIARQVIGRELHTDSSQITQVLREALKLLPMGADNIRIHLNPQDFAAAKALRERHEEQWKLLEDESLLPGGCRIETAHSRIDASMETRMEKAVAQLFDQLHEQALHPAPADLSIDISSAPDTADAP</sequence>
<evidence type="ECO:0000256" key="2">
    <source>
        <dbReference type="ARBA" id="ARBA00006602"/>
    </source>
</evidence>
<dbReference type="PANTHER" id="PTHR34982:SF1">
    <property type="entry name" value="FLAGELLAR ASSEMBLY PROTEIN FLIH"/>
    <property type="match status" value="1"/>
</dbReference>
<evidence type="ECO:0000313" key="11">
    <source>
        <dbReference type="Proteomes" id="UP000029493"/>
    </source>
</evidence>
<keyword evidence="7" id="KW-1006">Bacterial flagellum protein export</keyword>
<dbReference type="RefSeq" id="WP_038412692.1">
    <property type="nucleotide sequence ID" value="NZ_CP009455.1"/>
</dbReference>
<comment type="similarity">
    <text evidence="2">Belongs to the FliH family.</text>
</comment>
<accession>A0A089WLA7</accession>
<evidence type="ECO:0000256" key="7">
    <source>
        <dbReference type="ARBA" id="ARBA00023225"/>
    </source>
</evidence>
<evidence type="ECO:0000313" key="10">
    <source>
        <dbReference type="EMBL" id="AIR90075.1"/>
    </source>
</evidence>
<dbReference type="GO" id="GO:0044781">
    <property type="term" value="P:bacterial-type flagellum organization"/>
    <property type="evidence" value="ECO:0007669"/>
    <property type="project" value="UniProtKB-KW"/>
</dbReference>
<dbReference type="GO" id="GO:0005829">
    <property type="term" value="C:cytosol"/>
    <property type="evidence" value="ECO:0007669"/>
    <property type="project" value="TreeGrafter"/>
</dbReference>
<comment type="function">
    <text evidence="1">Needed for flagellar regrowth and assembly.</text>
</comment>
<protein>
    <recommendedName>
        <fullName evidence="3">Flagellar assembly protein FliH</fullName>
    </recommendedName>
</protein>
<keyword evidence="6" id="KW-0653">Protein transport</keyword>
<dbReference type="eggNOG" id="COG1317">
    <property type="taxonomic scope" value="Bacteria"/>
</dbReference>
<feature type="domain" description="Flagellar assembly protein FliH/Type III secretion system HrpE" evidence="9">
    <location>
        <begin position="102"/>
        <end position="224"/>
    </location>
</feature>
<keyword evidence="10" id="KW-0969">Cilium</keyword>
<dbReference type="AlphaFoldDB" id="A0A089WLA7"/>
<keyword evidence="11" id="KW-1185">Reference proteome</keyword>
<keyword evidence="5" id="KW-1005">Bacterial flagellum biogenesis</keyword>
<dbReference type="EMBL" id="CP009455">
    <property type="protein sequence ID" value="AIR90075.1"/>
    <property type="molecule type" value="Genomic_DNA"/>
</dbReference>
<dbReference type="NCBIfam" id="NF004269">
    <property type="entry name" value="PRK05687.1-5"/>
    <property type="match status" value="1"/>
</dbReference>
<evidence type="ECO:0000256" key="4">
    <source>
        <dbReference type="ARBA" id="ARBA00022448"/>
    </source>
</evidence>
<dbReference type="OrthoDB" id="8480773at2"/>
<evidence type="ECO:0000256" key="1">
    <source>
        <dbReference type="ARBA" id="ARBA00003041"/>
    </source>
</evidence>
<keyword evidence="10" id="KW-0966">Cell projection</keyword>
<dbReference type="InterPro" id="IPR051472">
    <property type="entry name" value="T3SS_Stator/FliH"/>
</dbReference>
<dbReference type="KEGG" id="psw:LK03_12570"/>
<dbReference type="Proteomes" id="UP000029493">
    <property type="component" value="Chromosome"/>
</dbReference>
<evidence type="ECO:0000256" key="3">
    <source>
        <dbReference type="ARBA" id="ARBA00016507"/>
    </source>
</evidence>
<reference evidence="10 11" key="1">
    <citation type="submission" date="2014-09" db="EMBL/GenBank/DDBJ databases">
        <authorList>
            <person name="Chan K.-G."/>
        </authorList>
    </citation>
    <scope>NUCLEOTIDE SEQUENCE [LARGE SCALE GENOMIC DNA]</scope>
    <source>
        <strain evidence="10 11">ND07</strain>
    </source>
</reference>
<dbReference type="STRING" id="157783.LK03_12570"/>
<keyword evidence="10" id="KW-0282">Flagellum</keyword>
<evidence type="ECO:0000256" key="5">
    <source>
        <dbReference type="ARBA" id="ARBA00022795"/>
    </source>
</evidence>
<organism evidence="10 11">
    <name type="scientific">Pseudomonas cremoricolorata</name>
    <dbReference type="NCBI Taxonomy" id="157783"/>
    <lineage>
        <taxon>Bacteria</taxon>
        <taxon>Pseudomonadati</taxon>
        <taxon>Pseudomonadota</taxon>
        <taxon>Gammaproteobacteria</taxon>
        <taxon>Pseudomonadales</taxon>
        <taxon>Pseudomonadaceae</taxon>
        <taxon>Pseudomonas</taxon>
    </lineage>
</organism>
<evidence type="ECO:0000256" key="6">
    <source>
        <dbReference type="ARBA" id="ARBA00022927"/>
    </source>
</evidence>
<gene>
    <name evidence="10" type="ORF">LK03_12570</name>
</gene>